<feature type="transmembrane region" description="Helical" evidence="1">
    <location>
        <begin position="143"/>
        <end position="165"/>
    </location>
</feature>
<evidence type="ECO:0000313" key="3">
    <source>
        <dbReference type="EMBL" id="BAL59877.1"/>
    </source>
</evidence>
<proteinExistence type="predicted"/>
<name>H5STM2_ACEAU</name>
<keyword evidence="2" id="KW-0732">Signal</keyword>
<dbReference type="EMBL" id="AP011803">
    <property type="protein sequence ID" value="BAL59877.1"/>
    <property type="molecule type" value="Genomic_DNA"/>
</dbReference>
<keyword evidence="1" id="KW-0812">Transmembrane</keyword>
<feature type="transmembrane region" description="Helical" evidence="1">
    <location>
        <begin position="70"/>
        <end position="93"/>
    </location>
</feature>
<sequence length="174" mass="17161">MGIRRVAFASIAIIVLVGVSSVQAQPEPTVHFGQLVVGGSLGALVGGVGGGVVAYGICRATTAAGPWADLACFAGAILFGYLPGVPIGATVGVSVAGGLQKARGNVFLAFVGAGLGGAVAFFVSDWALRSLGDTPSAQAIRDVLIPLVFFGVIPISAGTGAAWGYTLTGRSGTE</sequence>
<feature type="transmembrane region" description="Helical" evidence="1">
    <location>
        <begin position="105"/>
        <end position="123"/>
    </location>
</feature>
<organism evidence="3">
    <name type="scientific">Acetithermum autotrophicum</name>
    <dbReference type="NCBI Taxonomy" id="1446466"/>
    <lineage>
        <taxon>Bacteria</taxon>
        <taxon>Candidatus Bipolaricaulota</taxon>
        <taxon>Candidatus Acetithermum</taxon>
    </lineage>
</organism>
<protein>
    <submittedName>
        <fullName evidence="3">Uncharacterized protein</fullName>
    </submittedName>
</protein>
<reference evidence="3" key="1">
    <citation type="journal article" date="2005" name="Environ. Microbiol.">
        <title>Genetic and functional properties of uncultivated thermophilic crenarchaeotes from a subsurface gold mine as revealed by analysis of genome fragments.</title>
        <authorList>
            <person name="Nunoura T."/>
            <person name="Hirayama H."/>
            <person name="Takami H."/>
            <person name="Oida H."/>
            <person name="Nishi S."/>
            <person name="Shimamura S."/>
            <person name="Suzuki Y."/>
            <person name="Inagaki F."/>
            <person name="Takai K."/>
            <person name="Nealson K.H."/>
            <person name="Horikoshi K."/>
        </authorList>
    </citation>
    <scope>NUCLEOTIDE SEQUENCE</scope>
</reference>
<feature type="signal peptide" evidence="2">
    <location>
        <begin position="1"/>
        <end position="24"/>
    </location>
</feature>
<evidence type="ECO:0000256" key="1">
    <source>
        <dbReference type="SAM" id="Phobius"/>
    </source>
</evidence>
<keyword evidence="1" id="KW-1133">Transmembrane helix</keyword>
<gene>
    <name evidence="3" type="ORF">HGMM_OP4C513</name>
</gene>
<evidence type="ECO:0000256" key="2">
    <source>
        <dbReference type="SAM" id="SignalP"/>
    </source>
</evidence>
<keyword evidence="1" id="KW-0472">Membrane</keyword>
<dbReference type="AlphaFoldDB" id="H5STM2"/>
<feature type="chain" id="PRO_5003597769" evidence="2">
    <location>
        <begin position="25"/>
        <end position="174"/>
    </location>
</feature>
<accession>H5STM2</accession>
<feature type="transmembrane region" description="Helical" evidence="1">
    <location>
        <begin position="34"/>
        <end position="58"/>
    </location>
</feature>
<reference evidence="3" key="2">
    <citation type="journal article" date="2012" name="PLoS ONE">
        <title>A Deeply Branching Thermophilic Bacterium with an Ancient Acetyl-CoA Pathway Dominates a Subsurface Ecosystem.</title>
        <authorList>
            <person name="Takami H."/>
            <person name="Noguchi H."/>
            <person name="Takaki Y."/>
            <person name="Uchiyama I."/>
            <person name="Toyoda A."/>
            <person name="Nishi S."/>
            <person name="Chee G.-J."/>
            <person name="Arai W."/>
            <person name="Nunoura T."/>
            <person name="Itoh T."/>
            <person name="Hattori M."/>
            <person name="Takai K."/>
        </authorList>
    </citation>
    <scope>NUCLEOTIDE SEQUENCE</scope>
</reference>